<comment type="cofactor">
    <cofactor evidence="8">
        <name>Mg(2+)</name>
        <dbReference type="ChEBI" id="CHEBI:18420"/>
    </cofactor>
</comment>
<comment type="subcellular location">
    <subcellularLocation>
        <location evidence="8">Cytoplasm</location>
    </subcellularLocation>
</comment>
<dbReference type="InterPro" id="IPR004568">
    <property type="entry name" value="Ppantetheine-prot_Trfase_dom"/>
</dbReference>
<keyword evidence="7 8" id="KW-0275">Fatty acid biosynthesis</keyword>
<keyword evidence="2 8" id="KW-0808">Transferase</keyword>
<comment type="caution">
    <text evidence="10">The sequence shown here is derived from an EMBL/GenBank/DDBJ whole genome shotgun (WGS) entry which is preliminary data.</text>
</comment>
<keyword evidence="1 8" id="KW-0444">Lipid biosynthesis</keyword>
<evidence type="ECO:0000313" key="11">
    <source>
        <dbReference type="Proteomes" id="UP000636394"/>
    </source>
</evidence>
<dbReference type="Gene3D" id="3.90.470.20">
    <property type="entry name" value="4'-phosphopantetheinyl transferase domain"/>
    <property type="match status" value="1"/>
</dbReference>
<proteinExistence type="inferred from homology"/>
<evidence type="ECO:0000256" key="8">
    <source>
        <dbReference type="HAMAP-Rule" id="MF_00101"/>
    </source>
</evidence>
<evidence type="ECO:0000259" key="9">
    <source>
        <dbReference type="Pfam" id="PF01648"/>
    </source>
</evidence>
<keyword evidence="3 8" id="KW-0479">Metal-binding</keyword>
<evidence type="ECO:0000256" key="1">
    <source>
        <dbReference type="ARBA" id="ARBA00022516"/>
    </source>
</evidence>
<gene>
    <name evidence="8" type="primary">acpS</name>
    <name evidence="10" type="ORF">GMI68_05555</name>
</gene>
<evidence type="ECO:0000256" key="5">
    <source>
        <dbReference type="ARBA" id="ARBA00022842"/>
    </source>
</evidence>
<dbReference type="InterPro" id="IPR037143">
    <property type="entry name" value="4-PPantetheinyl_Trfase_dom_sf"/>
</dbReference>
<feature type="binding site" evidence="8">
    <location>
        <position position="29"/>
    </location>
    <ligand>
        <name>Mg(2+)</name>
        <dbReference type="ChEBI" id="CHEBI:18420"/>
    </ligand>
</feature>
<evidence type="ECO:0000256" key="7">
    <source>
        <dbReference type="ARBA" id="ARBA00023160"/>
    </source>
</evidence>
<keyword evidence="6 8" id="KW-0443">Lipid metabolism</keyword>
<keyword evidence="8" id="KW-0963">Cytoplasm</keyword>
<dbReference type="InterPro" id="IPR002582">
    <property type="entry name" value="ACPS"/>
</dbReference>
<dbReference type="SUPFAM" id="SSF56214">
    <property type="entry name" value="4'-phosphopantetheinyl transferase"/>
    <property type="match status" value="1"/>
</dbReference>
<comment type="catalytic activity">
    <reaction evidence="8">
        <text>apo-[ACP] + CoA = holo-[ACP] + adenosine 3',5'-bisphosphate + H(+)</text>
        <dbReference type="Rhea" id="RHEA:12068"/>
        <dbReference type="Rhea" id="RHEA-COMP:9685"/>
        <dbReference type="Rhea" id="RHEA-COMP:9690"/>
        <dbReference type="ChEBI" id="CHEBI:15378"/>
        <dbReference type="ChEBI" id="CHEBI:29999"/>
        <dbReference type="ChEBI" id="CHEBI:57287"/>
        <dbReference type="ChEBI" id="CHEBI:58343"/>
        <dbReference type="ChEBI" id="CHEBI:64479"/>
        <dbReference type="EC" id="2.7.8.7"/>
    </reaction>
</comment>
<dbReference type="EMBL" id="WPCR01000006">
    <property type="protein sequence ID" value="NHM14236.1"/>
    <property type="molecule type" value="Genomic_DNA"/>
</dbReference>
<organism evidence="10 11">
    <name type="scientific">Xiamenia xianingshaonis</name>
    <dbReference type="NCBI Taxonomy" id="2682776"/>
    <lineage>
        <taxon>Bacteria</taxon>
        <taxon>Bacillati</taxon>
        <taxon>Actinomycetota</taxon>
        <taxon>Coriobacteriia</taxon>
        <taxon>Eggerthellales</taxon>
        <taxon>Eggerthellaceae</taxon>
        <taxon>Xiamenia</taxon>
    </lineage>
</organism>
<protein>
    <recommendedName>
        <fullName evidence="8">Holo-[acyl-carrier-protein] synthase</fullName>
        <shortName evidence="8">Holo-ACP synthase</shortName>
        <ecNumber evidence="8">2.7.8.7</ecNumber>
    </recommendedName>
    <alternativeName>
        <fullName evidence="8">4'-phosphopantetheinyl transferase AcpS</fullName>
    </alternativeName>
</protein>
<comment type="function">
    <text evidence="8">Transfers the 4'-phosphopantetheine moiety from coenzyme A to a Ser of acyl-carrier-protein.</text>
</comment>
<sequence length="151" mass="15926">MTERSVAGRMKEASIGRKGGFVIKGIGVDLASISETKDAIDGDPVFERYAFTQRERSYARSRGKAEEHFAVMLALKEAVTKALAPAAGKDVFDTKDIEVLHTAAGAPFVADTPSFSAFLAAHGIESVHVSATHEGEYACGIAVAEGPADNL</sequence>
<dbReference type="GO" id="GO:0016740">
    <property type="term" value="F:transferase activity"/>
    <property type="evidence" value="ECO:0007669"/>
    <property type="project" value="UniProtKB-KW"/>
</dbReference>
<dbReference type="NCBIfam" id="TIGR00556">
    <property type="entry name" value="pantethn_trn"/>
    <property type="match status" value="1"/>
</dbReference>
<comment type="similarity">
    <text evidence="8">Belongs to the P-Pant transferase superfamily. AcpS family.</text>
</comment>
<evidence type="ECO:0000256" key="4">
    <source>
        <dbReference type="ARBA" id="ARBA00022832"/>
    </source>
</evidence>
<dbReference type="Proteomes" id="UP000636394">
    <property type="component" value="Unassembled WGS sequence"/>
</dbReference>
<feature type="binding site" evidence="8">
    <location>
        <position position="77"/>
    </location>
    <ligand>
        <name>Mg(2+)</name>
        <dbReference type="ChEBI" id="CHEBI:18420"/>
    </ligand>
</feature>
<dbReference type="HAMAP" id="MF_00101">
    <property type="entry name" value="AcpS"/>
    <property type="match status" value="1"/>
</dbReference>
<reference evidence="10 11" key="1">
    <citation type="submission" date="2019-11" db="EMBL/GenBank/DDBJ databases">
        <title>Eggerthellaceae novel genus isolated from the rectal contents of marmort.</title>
        <authorList>
            <person name="Zhang G."/>
        </authorList>
    </citation>
    <scope>NUCLEOTIDE SEQUENCE [LARGE SCALE GENOMIC DNA]</scope>
    <source>
        <strain evidence="11">zg-886</strain>
    </source>
</reference>
<evidence type="ECO:0000256" key="2">
    <source>
        <dbReference type="ARBA" id="ARBA00022679"/>
    </source>
</evidence>
<keyword evidence="5 8" id="KW-0460">Magnesium</keyword>
<dbReference type="InterPro" id="IPR008278">
    <property type="entry name" value="4-PPantetheinyl_Trfase_dom"/>
</dbReference>
<keyword evidence="4 8" id="KW-0276">Fatty acid metabolism</keyword>
<evidence type="ECO:0000256" key="6">
    <source>
        <dbReference type="ARBA" id="ARBA00023098"/>
    </source>
</evidence>
<evidence type="ECO:0000256" key="3">
    <source>
        <dbReference type="ARBA" id="ARBA00022723"/>
    </source>
</evidence>
<dbReference type="EC" id="2.7.8.7" evidence="8"/>
<evidence type="ECO:0000313" key="10">
    <source>
        <dbReference type="EMBL" id="NHM14236.1"/>
    </source>
</evidence>
<feature type="domain" description="4'-phosphopantetheinyl transferase" evidence="9">
    <location>
        <begin position="25"/>
        <end position="141"/>
    </location>
</feature>
<accession>A0ABX0IHC5</accession>
<dbReference type="Pfam" id="PF01648">
    <property type="entry name" value="ACPS"/>
    <property type="match status" value="1"/>
</dbReference>
<keyword evidence="11" id="KW-1185">Reference proteome</keyword>
<name>A0ABX0IHC5_9ACTN</name>